<comment type="caution">
    <text evidence="1">The sequence shown here is derived from an EMBL/GenBank/DDBJ whole genome shotgun (WGS) entry which is preliminary data.</text>
</comment>
<sequence>MEERRSMDQSGLRAALRDHTAHTHQQLDALVGEFANAEQYTAFVLSSFRFRSATEGAASGSGVWEPLALVKDLRDDLDDLGAAVPSTEAPLEMTTRSEKLGALYVLEGSALGARLLQKRAEAIGFTPDFGARHLAQQTGDNGRWKRFLAVLEDPHLDKNAVLAAAQRVFEIALRINAEAAHECA</sequence>
<organism evidence="1 2">
    <name type="scientific">Devosia aurantiaca</name>
    <dbReference type="NCBI Taxonomy" id="2714858"/>
    <lineage>
        <taxon>Bacteria</taxon>
        <taxon>Pseudomonadati</taxon>
        <taxon>Pseudomonadota</taxon>
        <taxon>Alphaproteobacteria</taxon>
        <taxon>Hyphomicrobiales</taxon>
        <taxon>Devosiaceae</taxon>
        <taxon>Devosia</taxon>
    </lineage>
</organism>
<proteinExistence type="predicted"/>
<reference evidence="1 2" key="1">
    <citation type="submission" date="2020-02" db="EMBL/GenBank/DDBJ databases">
        <authorList>
            <person name="Khan S.A."/>
            <person name="Jeon C.O."/>
            <person name="Chun B.H."/>
        </authorList>
    </citation>
    <scope>NUCLEOTIDE SEQUENCE [LARGE SCALE GENOMIC DNA]</scope>
    <source>
        <strain evidence="1 2">H239</strain>
    </source>
</reference>
<dbReference type="CDD" id="cd19166">
    <property type="entry name" value="HemeO-bac"/>
    <property type="match status" value="1"/>
</dbReference>
<dbReference type="Proteomes" id="UP000474802">
    <property type="component" value="Unassembled WGS sequence"/>
</dbReference>
<keyword evidence="2" id="KW-1185">Reference proteome</keyword>
<dbReference type="EMBL" id="JAALFG010000002">
    <property type="protein sequence ID" value="NGP18068.1"/>
    <property type="molecule type" value="Genomic_DNA"/>
</dbReference>
<dbReference type="InterPro" id="IPR016084">
    <property type="entry name" value="Haem_Oase-like_multi-hlx"/>
</dbReference>
<gene>
    <name evidence="1" type="ORF">G5575_10720</name>
</gene>
<dbReference type="RefSeq" id="WP_164534304.1">
    <property type="nucleotide sequence ID" value="NZ_JAALFG010000002.1"/>
</dbReference>
<dbReference type="SUPFAM" id="SSF48613">
    <property type="entry name" value="Heme oxygenase-like"/>
    <property type="match status" value="1"/>
</dbReference>
<name>A0A6M1SLL5_9HYPH</name>
<reference evidence="1 2" key="2">
    <citation type="submission" date="2020-03" db="EMBL/GenBank/DDBJ databases">
        <title>Devosia chinhatensis sp. nov., isolated from a hexachlorocyclohexane (HCH) dump site in India.</title>
        <authorList>
            <person name="Kumar M."/>
            <person name="Lal R."/>
        </authorList>
    </citation>
    <scope>NUCLEOTIDE SEQUENCE [LARGE SCALE GENOMIC DNA]</scope>
    <source>
        <strain evidence="1 2">H239</strain>
    </source>
</reference>
<evidence type="ECO:0000313" key="1">
    <source>
        <dbReference type="EMBL" id="NGP18068.1"/>
    </source>
</evidence>
<evidence type="ECO:0000313" key="2">
    <source>
        <dbReference type="Proteomes" id="UP000474802"/>
    </source>
</evidence>
<dbReference type="Gene3D" id="1.20.910.10">
    <property type="entry name" value="Heme oxygenase-like"/>
    <property type="match status" value="1"/>
</dbReference>
<dbReference type="AlphaFoldDB" id="A0A6M1SLL5"/>
<accession>A0A6M1SLL5</accession>
<protein>
    <submittedName>
        <fullName evidence="1">Biliverdin-producing heme oxygenase</fullName>
    </submittedName>
</protein>